<keyword evidence="5" id="KW-0961">Cell wall biogenesis/degradation</keyword>
<dbReference type="InterPro" id="IPR038063">
    <property type="entry name" value="Transpep_catalytic_dom"/>
</dbReference>
<dbReference type="InterPro" id="IPR005490">
    <property type="entry name" value="LD_TPept_cat_dom"/>
</dbReference>
<evidence type="ECO:0000313" key="7">
    <source>
        <dbReference type="EMBL" id="VAW57307.1"/>
    </source>
</evidence>
<protein>
    <recommendedName>
        <fullName evidence="6">L,D-TPase catalytic domain-containing protein</fullName>
    </recommendedName>
</protein>
<proteinExistence type="predicted"/>
<dbReference type="PROSITE" id="PS52029">
    <property type="entry name" value="LD_TPASE"/>
    <property type="match status" value="1"/>
</dbReference>
<dbReference type="PANTHER" id="PTHR36699">
    <property type="entry name" value="LD-TRANSPEPTIDASE"/>
    <property type="match status" value="1"/>
</dbReference>
<gene>
    <name evidence="7" type="ORF">MNBD_GAMMA07-107</name>
</gene>
<dbReference type="Gene3D" id="2.40.440.10">
    <property type="entry name" value="L,D-transpeptidase catalytic domain-like"/>
    <property type="match status" value="1"/>
</dbReference>
<dbReference type="InterPro" id="IPR056203">
    <property type="entry name" value="Cds6_C"/>
</dbReference>
<organism evidence="7">
    <name type="scientific">hydrothermal vent metagenome</name>
    <dbReference type="NCBI Taxonomy" id="652676"/>
    <lineage>
        <taxon>unclassified sequences</taxon>
        <taxon>metagenomes</taxon>
        <taxon>ecological metagenomes</taxon>
    </lineage>
</organism>
<keyword evidence="2" id="KW-0808">Transferase</keyword>
<keyword evidence="4" id="KW-0573">Peptidoglycan synthesis</keyword>
<dbReference type="PANTHER" id="PTHR36699:SF1">
    <property type="entry name" value="L,D-TRANSPEPTIDASE YAFK-RELATED"/>
    <property type="match status" value="1"/>
</dbReference>
<dbReference type="SUPFAM" id="SSF54427">
    <property type="entry name" value="NTF2-like"/>
    <property type="match status" value="1"/>
</dbReference>
<comment type="pathway">
    <text evidence="1">Cell wall biogenesis; peptidoglycan biosynthesis.</text>
</comment>
<evidence type="ECO:0000256" key="2">
    <source>
        <dbReference type="ARBA" id="ARBA00022679"/>
    </source>
</evidence>
<name>A0A3B0X366_9ZZZZ</name>
<dbReference type="GO" id="GO:0009252">
    <property type="term" value="P:peptidoglycan biosynthetic process"/>
    <property type="evidence" value="ECO:0007669"/>
    <property type="project" value="UniProtKB-UniPathway"/>
</dbReference>
<dbReference type="GO" id="GO:0008360">
    <property type="term" value="P:regulation of cell shape"/>
    <property type="evidence" value="ECO:0007669"/>
    <property type="project" value="UniProtKB-KW"/>
</dbReference>
<sequence length="393" mass="45338">MKVVYLLFFVMYSTALFSAALHPEERLLDAIHDIQSADLTRAELKLKLLIADIPDFKLAQMVYGDVLNAKVKSINDVGQGLSNGLDKLLLLLELKNRYGASREVKINQAIPSALARLDAFYRHVIVVDLSKSRLYLFDNTQQVPVLVDDFFISMGRSGAGKSREGDLKTPLGVYFVQSHINAKQLVDKYGEGAYPINYPNAWDRLLQKTGSGIWLHGTRSGTYNRPALASEGCVVLPNADLQRVGRYIDIKNTPFIIGDNIEWLMLNQWRQQQRVVNQIQENWVTDWQSLNVERYLSHYSKKFTHDKKGLFSWAKHKRRVAKYKTIINVTLSNISLLMHPNEKIMVATFLQIYESDNFSSERWKQQYWEKEHDGQWRIVLEDKISPLKRYALD</sequence>
<dbReference type="Pfam" id="PF03734">
    <property type="entry name" value="YkuD"/>
    <property type="match status" value="1"/>
</dbReference>
<dbReference type="SUPFAM" id="SSF141523">
    <property type="entry name" value="L,D-transpeptidase catalytic domain-like"/>
    <property type="match status" value="1"/>
</dbReference>
<evidence type="ECO:0000256" key="4">
    <source>
        <dbReference type="ARBA" id="ARBA00022984"/>
    </source>
</evidence>
<dbReference type="GO" id="GO:0071555">
    <property type="term" value="P:cell wall organization"/>
    <property type="evidence" value="ECO:0007669"/>
    <property type="project" value="UniProtKB-KW"/>
</dbReference>
<dbReference type="Pfam" id="PF24125">
    <property type="entry name" value="Cds6_C"/>
    <property type="match status" value="1"/>
</dbReference>
<dbReference type="UniPathway" id="UPA00219"/>
<dbReference type="InterPro" id="IPR032710">
    <property type="entry name" value="NTF2-like_dom_sf"/>
</dbReference>
<feature type="domain" description="L,D-TPase catalytic" evidence="6">
    <location>
        <begin position="123"/>
        <end position="258"/>
    </location>
</feature>
<dbReference type="CDD" id="cd16913">
    <property type="entry name" value="YkuD_like"/>
    <property type="match status" value="1"/>
</dbReference>
<dbReference type="GO" id="GO:0016740">
    <property type="term" value="F:transferase activity"/>
    <property type="evidence" value="ECO:0007669"/>
    <property type="project" value="UniProtKB-KW"/>
</dbReference>
<evidence type="ECO:0000259" key="6">
    <source>
        <dbReference type="PROSITE" id="PS52029"/>
    </source>
</evidence>
<evidence type="ECO:0000256" key="1">
    <source>
        <dbReference type="ARBA" id="ARBA00004752"/>
    </source>
</evidence>
<dbReference type="AlphaFoldDB" id="A0A3B0X366"/>
<accession>A0A3B0X366</accession>
<reference evidence="7" key="1">
    <citation type="submission" date="2018-06" db="EMBL/GenBank/DDBJ databases">
        <authorList>
            <person name="Zhirakovskaya E."/>
        </authorList>
    </citation>
    <scope>NUCLEOTIDE SEQUENCE</scope>
</reference>
<evidence type="ECO:0000256" key="3">
    <source>
        <dbReference type="ARBA" id="ARBA00022960"/>
    </source>
</evidence>
<dbReference type="EMBL" id="UOFF01000369">
    <property type="protein sequence ID" value="VAW57307.1"/>
    <property type="molecule type" value="Genomic_DNA"/>
</dbReference>
<evidence type="ECO:0000256" key="5">
    <source>
        <dbReference type="ARBA" id="ARBA00023316"/>
    </source>
</evidence>
<keyword evidence="3" id="KW-0133">Cell shape</keyword>